<dbReference type="EMBL" id="AP025739">
    <property type="protein sequence ID" value="BDI34062.1"/>
    <property type="molecule type" value="Genomic_DNA"/>
</dbReference>
<keyword evidence="3" id="KW-1185">Reference proteome</keyword>
<dbReference type="Pfam" id="PF14342">
    <property type="entry name" value="DUF4396"/>
    <property type="match status" value="1"/>
</dbReference>
<evidence type="ECO:0000313" key="3">
    <source>
        <dbReference type="Proteomes" id="UP000287394"/>
    </source>
</evidence>
<proteinExistence type="predicted"/>
<dbReference type="RefSeq" id="WP_218025589.1">
    <property type="nucleotide sequence ID" value="NZ_AP025739.1"/>
</dbReference>
<dbReference type="Proteomes" id="UP000287394">
    <property type="component" value="Chromosome"/>
</dbReference>
<organism evidence="2 3">
    <name type="scientific">Capsulimonas corticalis</name>
    <dbReference type="NCBI Taxonomy" id="2219043"/>
    <lineage>
        <taxon>Bacteria</taxon>
        <taxon>Bacillati</taxon>
        <taxon>Armatimonadota</taxon>
        <taxon>Armatimonadia</taxon>
        <taxon>Capsulimonadales</taxon>
        <taxon>Capsulimonadaceae</taxon>
        <taxon>Capsulimonas</taxon>
    </lineage>
</organism>
<evidence type="ECO:0000313" key="2">
    <source>
        <dbReference type="EMBL" id="BDI34062.1"/>
    </source>
</evidence>
<dbReference type="KEGG" id="ccot:CCAX7_61130"/>
<accession>A0A402CW46</accession>
<feature type="domain" description="DUF4396" evidence="1">
    <location>
        <begin position="21"/>
        <end position="157"/>
    </location>
</feature>
<reference evidence="2 3" key="1">
    <citation type="journal article" date="2019" name="Int. J. Syst. Evol. Microbiol.">
        <title>Capsulimonas corticalis gen. nov., sp. nov., an aerobic capsulated bacterium, of a novel bacterial order, Capsulimonadales ord. nov., of the class Armatimonadia of the phylum Armatimonadetes.</title>
        <authorList>
            <person name="Li J."/>
            <person name="Kudo C."/>
            <person name="Tonouchi A."/>
        </authorList>
    </citation>
    <scope>NUCLEOTIDE SEQUENCE [LARGE SCALE GENOMIC DNA]</scope>
    <source>
        <strain evidence="2 3">AX-7</strain>
    </source>
</reference>
<name>A0A402CW46_9BACT</name>
<gene>
    <name evidence="2" type="ORF">CCAX7_61130</name>
</gene>
<dbReference type="AlphaFoldDB" id="A0A402CW46"/>
<protein>
    <recommendedName>
        <fullName evidence="1">DUF4396 domain-containing protein</fullName>
    </recommendedName>
</protein>
<sequence>MGDIADEGASRSQAEPPRRSVFIGVTHCGAGCALGDIIAERAMRSSGWTIAGDTFWAAVAADFLLAYFLGIVFQYFSIVPMRGLGFRQGIIAAVKADTLSIVAYEAGMLAWMGLIHFVLFQPPLNSTMSAYWFMMQIAMVVGFAASYPINRWLIKKGLTEAM</sequence>
<dbReference type="InterPro" id="IPR025509">
    <property type="entry name" value="DUF4396"/>
</dbReference>
<evidence type="ECO:0000259" key="1">
    <source>
        <dbReference type="Pfam" id="PF14342"/>
    </source>
</evidence>